<sequence>MAGKEEKRSRKEKRKEARSEKQKLRFLSWVQHQGGKSKSKKPVEPSVESSPVEEKKPKKEPTNVKKRRRDTEAKPKSKSKFQEYLEMERGGAVSREEDLETERRLAKKLKVKKGKLGGPDDGMDSLFADLGFEGDFGSDDEAKEFDWNTVDDTEVDKKKGKKKKKKVKNDATEELYDGGVSEENDEAVQQSENEVDKKKG</sequence>
<reference evidence="2 3" key="3">
    <citation type="journal article" date="2013" name="Rice">
        <title>Improvement of the Oryza sativa Nipponbare reference genome using next generation sequence and optical map data.</title>
        <authorList>
            <person name="Kawahara Y."/>
            <person name="de la Bastide M."/>
            <person name="Hamilton J.P."/>
            <person name="Kanamori H."/>
            <person name="McCombie W.R."/>
            <person name="Ouyang S."/>
            <person name="Schwartz D.C."/>
            <person name="Tanaka T."/>
            <person name="Wu J."/>
            <person name="Zhou S."/>
            <person name="Childs K.L."/>
            <person name="Davidson R.M."/>
            <person name="Lin H."/>
            <person name="Quesada-Ocampo L."/>
            <person name="Vaillancourt B."/>
            <person name="Sakai H."/>
            <person name="Lee S.S."/>
            <person name="Kim J."/>
            <person name="Numa H."/>
            <person name="Itoh T."/>
            <person name="Buell C.R."/>
            <person name="Matsumoto T."/>
        </authorList>
    </citation>
    <scope>NUCLEOTIDE SEQUENCE [LARGE SCALE GENOMIC DNA]</scope>
    <source>
        <strain evidence="3">cv. Nipponbare</strain>
    </source>
</reference>
<dbReference type="eggNOG" id="KOG2141">
    <property type="taxonomic scope" value="Eukaryota"/>
</dbReference>
<evidence type="ECO:0000313" key="3">
    <source>
        <dbReference type="Proteomes" id="UP000059680"/>
    </source>
</evidence>
<feature type="region of interest" description="Disordered" evidence="1">
    <location>
        <begin position="138"/>
        <end position="200"/>
    </location>
</feature>
<feature type="region of interest" description="Disordered" evidence="1">
    <location>
        <begin position="1"/>
        <end position="102"/>
    </location>
</feature>
<proteinExistence type="predicted"/>
<gene>
    <name evidence="2" type="ordered locus">Os05g0147150</name>
    <name evidence="2" type="ORF">OSNPB_050147150</name>
</gene>
<feature type="compositionally biased region" description="Basic and acidic residues" evidence="1">
    <location>
        <begin position="52"/>
        <end position="89"/>
    </location>
</feature>
<keyword evidence="3" id="KW-1185">Reference proteome</keyword>
<dbReference type="EMBL" id="AP014961">
    <property type="protein sequence ID" value="BAS92253.1"/>
    <property type="molecule type" value="Genomic_DNA"/>
</dbReference>
<organism evidence="2 3">
    <name type="scientific">Oryza sativa subsp. japonica</name>
    <name type="common">Rice</name>
    <dbReference type="NCBI Taxonomy" id="39947"/>
    <lineage>
        <taxon>Eukaryota</taxon>
        <taxon>Viridiplantae</taxon>
        <taxon>Streptophyta</taxon>
        <taxon>Embryophyta</taxon>
        <taxon>Tracheophyta</taxon>
        <taxon>Spermatophyta</taxon>
        <taxon>Magnoliopsida</taxon>
        <taxon>Liliopsida</taxon>
        <taxon>Poales</taxon>
        <taxon>Poaceae</taxon>
        <taxon>BOP clade</taxon>
        <taxon>Oryzoideae</taxon>
        <taxon>Oryzeae</taxon>
        <taxon>Oryzinae</taxon>
        <taxon>Oryza</taxon>
        <taxon>Oryza sativa</taxon>
    </lineage>
</organism>
<dbReference type="Proteomes" id="UP000059680">
    <property type="component" value="Chromosome 5"/>
</dbReference>
<accession>A0A0P0WI69</accession>
<feature type="compositionally biased region" description="Basic residues" evidence="1">
    <location>
        <begin position="158"/>
        <end position="167"/>
    </location>
</feature>
<reference evidence="2 3" key="2">
    <citation type="journal article" date="2013" name="Plant Cell Physiol.">
        <title>Rice Annotation Project Database (RAP-DB): an integrative and interactive database for rice genomics.</title>
        <authorList>
            <person name="Sakai H."/>
            <person name="Lee S.S."/>
            <person name="Tanaka T."/>
            <person name="Numa H."/>
            <person name="Kim J."/>
            <person name="Kawahara Y."/>
            <person name="Wakimoto H."/>
            <person name="Yang C.C."/>
            <person name="Iwamoto M."/>
            <person name="Abe T."/>
            <person name="Yamada Y."/>
            <person name="Muto A."/>
            <person name="Inokuchi H."/>
            <person name="Ikemura T."/>
            <person name="Matsumoto T."/>
            <person name="Sasaki T."/>
            <person name="Itoh T."/>
        </authorList>
    </citation>
    <scope>NUCLEOTIDE SEQUENCE [LARGE SCALE GENOMIC DNA]</scope>
    <source>
        <strain evidence="3">cv. Nipponbare</strain>
    </source>
</reference>
<name>A0A0P0WI69_ORYSJ</name>
<dbReference type="PaxDb" id="39947-A0A0P0WI69"/>
<evidence type="ECO:0000313" key="2">
    <source>
        <dbReference type="EMBL" id="BAS92253.1"/>
    </source>
</evidence>
<dbReference type="STRING" id="39947.A0A0P0WI69"/>
<evidence type="ECO:0000256" key="1">
    <source>
        <dbReference type="SAM" id="MobiDB-lite"/>
    </source>
</evidence>
<dbReference type="AlphaFoldDB" id="A0A0P0WI69"/>
<feature type="compositionally biased region" description="Acidic residues" evidence="1">
    <location>
        <begin position="172"/>
        <end position="186"/>
    </location>
</feature>
<reference evidence="3" key="1">
    <citation type="journal article" date="2005" name="Nature">
        <title>The map-based sequence of the rice genome.</title>
        <authorList>
            <consortium name="International rice genome sequencing project (IRGSP)"/>
            <person name="Matsumoto T."/>
            <person name="Wu J."/>
            <person name="Kanamori H."/>
            <person name="Katayose Y."/>
            <person name="Fujisawa M."/>
            <person name="Namiki N."/>
            <person name="Mizuno H."/>
            <person name="Yamamoto K."/>
            <person name="Antonio B.A."/>
            <person name="Baba T."/>
            <person name="Sakata K."/>
            <person name="Nagamura Y."/>
            <person name="Aoki H."/>
            <person name="Arikawa K."/>
            <person name="Arita K."/>
            <person name="Bito T."/>
            <person name="Chiden Y."/>
            <person name="Fujitsuka N."/>
            <person name="Fukunaka R."/>
            <person name="Hamada M."/>
            <person name="Harada C."/>
            <person name="Hayashi A."/>
            <person name="Hijishita S."/>
            <person name="Honda M."/>
            <person name="Hosokawa S."/>
            <person name="Ichikawa Y."/>
            <person name="Idonuma A."/>
            <person name="Iijima M."/>
            <person name="Ikeda M."/>
            <person name="Ikeno M."/>
            <person name="Ito K."/>
            <person name="Ito S."/>
            <person name="Ito T."/>
            <person name="Ito Y."/>
            <person name="Ito Y."/>
            <person name="Iwabuchi A."/>
            <person name="Kamiya K."/>
            <person name="Karasawa W."/>
            <person name="Kurita K."/>
            <person name="Katagiri S."/>
            <person name="Kikuta A."/>
            <person name="Kobayashi H."/>
            <person name="Kobayashi N."/>
            <person name="Machita K."/>
            <person name="Maehara T."/>
            <person name="Masukawa M."/>
            <person name="Mizubayashi T."/>
            <person name="Mukai Y."/>
            <person name="Nagasaki H."/>
            <person name="Nagata Y."/>
            <person name="Naito S."/>
            <person name="Nakashima M."/>
            <person name="Nakama Y."/>
            <person name="Nakamichi Y."/>
            <person name="Nakamura M."/>
            <person name="Meguro A."/>
            <person name="Negishi M."/>
            <person name="Ohta I."/>
            <person name="Ohta T."/>
            <person name="Okamoto M."/>
            <person name="Ono N."/>
            <person name="Saji S."/>
            <person name="Sakaguchi M."/>
            <person name="Sakai K."/>
            <person name="Shibata M."/>
            <person name="Shimokawa T."/>
            <person name="Song J."/>
            <person name="Takazaki Y."/>
            <person name="Terasawa K."/>
            <person name="Tsugane M."/>
            <person name="Tsuji K."/>
            <person name="Ueda S."/>
            <person name="Waki K."/>
            <person name="Yamagata H."/>
            <person name="Yamamoto M."/>
            <person name="Yamamoto S."/>
            <person name="Yamane H."/>
            <person name="Yoshiki S."/>
            <person name="Yoshihara R."/>
            <person name="Yukawa K."/>
            <person name="Zhong H."/>
            <person name="Yano M."/>
            <person name="Yuan Q."/>
            <person name="Ouyang S."/>
            <person name="Liu J."/>
            <person name="Jones K.M."/>
            <person name="Gansberger K."/>
            <person name="Moffat K."/>
            <person name="Hill J."/>
            <person name="Bera J."/>
            <person name="Fadrosh D."/>
            <person name="Jin S."/>
            <person name="Johri S."/>
            <person name="Kim M."/>
            <person name="Overton L."/>
            <person name="Reardon M."/>
            <person name="Tsitrin T."/>
            <person name="Vuong H."/>
            <person name="Weaver B."/>
            <person name="Ciecko A."/>
            <person name="Tallon L."/>
            <person name="Jackson J."/>
            <person name="Pai G."/>
            <person name="Aken S.V."/>
            <person name="Utterback T."/>
            <person name="Reidmuller S."/>
            <person name="Feldblyum T."/>
            <person name="Hsiao J."/>
            <person name="Zismann V."/>
            <person name="Iobst S."/>
            <person name="de Vazeille A.R."/>
            <person name="Buell C.R."/>
            <person name="Ying K."/>
            <person name="Li Y."/>
            <person name="Lu T."/>
            <person name="Huang Y."/>
            <person name="Zhao Q."/>
            <person name="Feng Q."/>
            <person name="Zhang L."/>
            <person name="Zhu J."/>
            <person name="Weng Q."/>
            <person name="Mu J."/>
            <person name="Lu Y."/>
            <person name="Fan D."/>
            <person name="Liu Y."/>
            <person name="Guan J."/>
            <person name="Zhang Y."/>
            <person name="Yu S."/>
            <person name="Liu X."/>
            <person name="Zhang Y."/>
            <person name="Hong G."/>
            <person name="Han B."/>
            <person name="Choisne N."/>
            <person name="Demange N."/>
            <person name="Orjeda G."/>
            <person name="Samain S."/>
            <person name="Cattolico L."/>
            <person name="Pelletier E."/>
            <person name="Couloux A."/>
            <person name="Segurens B."/>
            <person name="Wincker P."/>
            <person name="D'Hont A."/>
            <person name="Scarpelli C."/>
            <person name="Weissenbach J."/>
            <person name="Salanoubat M."/>
            <person name="Quetier F."/>
            <person name="Yu Y."/>
            <person name="Kim H.R."/>
            <person name="Rambo T."/>
            <person name="Currie J."/>
            <person name="Collura K."/>
            <person name="Luo M."/>
            <person name="Yang T."/>
            <person name="Ammiraju J.S.S."/>
            <person name="Engler F."/>
            <person name="Soderlund C."/>
            <person name="Wing R.A."/>
            <person name="Palmer L.E."/>
            <person name="de la Bastide M."/>
            <person name="Spiegel L."/>
            <person name="Nascimento L."/>
            <person name="Zutavern T."/>
            <person name="O'Shaughnessy A."/>
            <person name="Dike S."/>
            <person name="Dedhia N."/>
            <person name="Preston R."/>
            <person name="Balija V."/>
            <person name="McCombie W.R."/>
            <person name="Chow T."/>
            <person name="Chen H."/>
            <person name="Chung M."/>
            <person name="Chen C."/>
            <person name="Shaw J."/>
            <person name="Wu H."/>
            <person name="Hsiao K."/>
            <person name="Chao Y."/>
            <person name="Chu M."/>
            <person name="Cheng C."/>
            <person name="Hour A."/>
            <person name="Lee P."/>
            <person name="Lin S."/>
            <person name="Lin Y."/>
            <person name="Liou J."/>
            <person name="Liu S."/>
            <person name="Hsing Y."/>
            <person name="Raghuvanshi S."/>
            <person name="Mohanty A."/>
            <person name="Bharti A.K."/>
            <person name="Gaur A."/>
            <person name="Gupta V."/>
            <person name="Kumar D."/>
            <person name="Ravi V."/>
            <person name="Vij S."/>
            <person name="Kapur A."/>
            <person name="Khurana P."/>
            <person name="Khurana P."/>
            <person name="Khurana J.P."/>
            <person name="Tyagi A.K."/>
            <person name="Gaikwad K."/>
            <person name="Singh A."/>
            <person name="Dalal V."/>
            <person name="Srivastava S."/>
            <person name="Dixit A."/>
            <person name="Pal A.K."/>
            <person name="Ghazi I.A."/>
            <person name="Yadav M."/>
            <person name="Pandit A."/>
            <person name="Bhargava A."/>
            <person name="Sureshbabu K."/>
            <person name="Batra K."/>
            <person name="Sharma T.R."/>
            <person name="Mohapatra T."/>
            <person name="Singh N.K."/>
            <person name="Messing J."/>
            <person name="Nelson A.B."/>
            <person name="Fuks G."/>
            <person name="Kavchok S."/>
            <person name="Keizer G."/>
            <person name="Linton E."/>
            <person name="Llaca V."/>
            <person name="Song R."/>
            <person name="Tanyolac B."/>
            <person name="Young S."/>
            <person name="Ho-Il K."/>
            <person name="Hahn J.H."/>
            <person name="Sangsakoo G."/>
            <person name="Vanavichit A."/>
            <person name="de Mattos Luiz.A.T."/>
            <person name="Zimmer P.D."/>
            <person name="Malone G."/>
            <person name="Dellagostin O."/>
            <person name="de Oliveira A.C."/>
            <person name="Bevan M."/>
            <person name="Bancroft I."/>
            <person name="Minx P."/>
            <person name="Cordum H."/>
            <person name="Wilson R."/>
            <person name="Cheng Z."/>
            <person name="Jin W."/>
            <person name="Jiang J."/>
            <person name="Leong S.A."/>
            <person name="Iwama H."/>
            <person name="Gojobori T."/>
            <person name="Itoh T."/>
            <person name="Niimura Y."/>
            <person name="Fujii Y."/>
            <person name="Habara T."/>
            <person name="Sakai H."/>
            <person name="Sato Y."/>
            <person name="Wilson G."/>
            <person name="Kumar K."/>
            <person name="McCouch S."/>
            <person name="Juretic N."/>
            <person name="Hoen D."/>
            <person name="Wright S."/>
            <person name="Bruskiewich R."/>
            <person name="Bureau T."/>
            <person name="Miyao A."/>
            <person name="Hirochika H."/>
            <person name="Nishikawa T."/>
            <person name="Kadowaki K."/>
            <person name="Sugiura M."/>
            <person name="Burr B."/>
            <person name="Sasaki T."/>
        </authorList>
    </citation>
    <scope>NUCLEOTIDE SEQUENCE [LARGE SCALE GENOMIC DNA]</scope>
    <source>
        <strain evidence="3">cv. Nipponbare</strain>
    </source>
</reference>
<dbReference type="InParanoid" id="A0A0P0WI69"/>
<feature type="non-terminal residue" evidence="2">
    <location>
        <position position="200"/>
    </location>
</feature>
<protein>
    <submittedName>
        <fullName evidence="2">Os05g0147150 protein</fullName>
    </submittedName>
</protein>
<feature type="compositionally biased region" description="Acidic residues" evidence="1">
    <location>
        <begin position="138"/>
        <end position="154"/>
    </location>
</feature>
<feature type="compositionally biased region" description="Basic and acidic residues" evidence="1">
    <location>
        <begin position="1"/>
        <end position="23"/>
    </location>
</feature>